<organism evidence="4 5">
    <name type="scientific">Clostridium tagluense</name>
    <dbReference type="NCBI Taxonomy" id="360422"/>
    <lineage>
        <taxon>Bacteria</taxon>
        <taxon>Bacillati</taxon>
        <taxon>Bacillota</taxon>
        <taxon>Clostridia</taxon>
        <taxon>Eubacteriales</taxon>
        <taxon>Clostridiaceae</taxon>
        <taxon>Clostridium</taxon>
    </lineage>
</organism>
<dbReference type="PANTHER" id="PTHR43420">
    <property type="entry name" value="ACETYLTRANSFERASE"/>
    <property type="match status" value="1"/>
</dbReference>
<sequence>MNIKIRNSEEDQYGNSKENIFLAFDLEGNYLGSAYAYASINYHQTYETPYIIFIGVNIESNIDKLFGEEVTQKLFDKVFLRAKELRIQRPDLKSRIYAGFEYDKDKLDFYIKNGFEEDYSIVMEANIPKNFTYILPENVKVTELKINCDTEVMAYKAMHDEMFVTPLDIDIFAEQGRAKYFKNLSFLIGGKVQGGCTIFEKDGFGYVETIYVLPEVRGSGISKTILNYIFDYFLSKALDKTKLEVWESNERAVKLYKSFGYNEVKKNLMFPRIIL</sequence>
<protein>
    <recommendedName>
        <fullName evidence="3">N-acetyltransferase domain-containing protein</fullName>
    </recommendedName>
</protein>
<dbReference type="PROSITE" id="PS51186">
    <property type="entry name" value="GNAT"/>
    <property type="match status" value="1"/>
</dbReference>
<keyword evidence="1" id="KW-0808">Transferase</keyword>
<dbReference type="SUPFAM" id="SSF55729">
    <property type="entry name" value="Acyl-CoA N-acyltransferases (Nat)"/>
    <property type="match status" value="1"/>
</dbReference>
<dbReference type="Gene3D" id="3.40.630.30">
    <property type="match status" value="1"/>
</dbReference>
<gene>
    <name evidence="4" type="ORF">Ctaglu_09270</name>
</gene>
<dbReference type="GO" id="GO:0016747">
    <property type="term" value="F:acyltransferase activity, transferring groups other than amino-acyl groups"/>
    <property type="evidence" value="ECO:0007669"/>
    <property type="project" value="InterPro"/>
</dbReference>
<evidence type="ECO:0000256" key="2">
    <source>
        <dbReference type="ARBA" id="ARBA00023315"/>
    </source>
</evidence>
<evidence type="ECO:0000256" key="1">
    <source>
        <dbReference type="ARBA" id="ARBA00022679"/>
    </source>
</evidence>
<dbReference type="EMBL" id="BHYK01000004">
    <property type="protein sequence ID" value="GCD09304.1"/>
    <property type="molecule type" value="Genomic_DNA"/>
</dbReference>
<dbReference type="AlphaFoldDB" id="A0A401UIE7"/>
<name>A0A401UIE7_9CLOT</name>
<feature type="domain" description="N-acetyltransferase" evidence="3">
    <location>
        <begin position="139"/>
        <end position="275"/>
    </location>
</feature>
<evidence type="ECO:0000313" key="5">
    <source>
        <dbReference type="Proteomes" id="UP000287872"/>
    </source>
</evidence>
<reference evidence="4 5" key="1">
    <citation type="submission" date="2018-11" db="EMBL/GenBank/DDBJ databases">
        <title>Genome sequencing and assembly of Clostridium tagluense strain A121.</title>
        <authorList>
            <person name="Murakami T."/>
            <person name="Segawa T."/>
            <person name="Shcherbakova V.A."/>
            <person name="Mori H."/>
            <person name="Yoshimura Y."/>
        </authorList>
    </citation>
    <scope>NUCLEOTIDE SEQUENCE [LARGE SCALE GENOMIC DNA]</scope>
    <source>
        <strain evidence="4 5">A121</strain>
    </source>
</reference>
<evidence type="ECO:0000313" key="4">
    <source>
        <dbReference type="EMBL" id="GCD09304.1"/>
    </source>
</evidence>
<dbReference type="InterPro" id="IPR016181">
    <property type="entry name" value="Acyl_CoA_acyltransferase"/>
</dbReference>
<proteinExistence type="predicted"/>
<accession>A0A401UIE7</accession>
<comment type="caution">
    <text evidence="4">The sequence shown here is derived from an EMBL/GenBank/DDBJ whole genome shotgun (WGS) entry which is preliminary data.</text>
</comment>
<dbReference type="RefSeq" id="WP_124998585.1">
    <property type="nucleotide sequence ID" value="NZ_BHYK01000004.1"/>
</dbReference>
<dbReference type="CDD" id="cd04301">
    <property type="entry name" value="NAT_SF"/>
    <property type="match status" value="1"/>
</dbReference>
<dbReference type="OrthoDB" id="67353at2"/>
<dbReference type="InterPro" id="IPR050680">
    <property type="entry name" value="YpeA/RimI_acetyltransf"/>
</dbReference>
<evidence type="ECO:0000259" key="3">
    <source>
        <dbReference type="PROSITE" id="PS51186"/>
    </source>
</evidence>
<dbReference type="InterPro" id="IPR000182">
    <property type="entry name" value="GNAT_dom"/>
</dbReference>
<dbReference type="Pfam" id="PF00583">
    <property type="entry name" value="Acetyltransf_1"/>
    <property type="match status" value="1"/>
</dbReference>
<keyword evidence="5" id="KW-1185">Reference proteome</keyword>
<keyword evidence="2" id="KW-0012">Acyltransferase</keyword>
<dbReference type="Proteomes" id="UP000287872">
    <property type="component" value="Unassembled WGS sequence"/>
</dbReference>